<evidence type="ECO:0000313" key="1">
    <source>
        <dbReference type="EMBL" id="OHA60888.1"/>
    </source>
</evidence>
<organism evidence="1 2">
    <name type="scientific">Candidatus Vogelbacteria bacterium RIFOXYD1_FULL_51_18</name>
    <dbReference type="NCBI Taxonomy" id="1802440"/>
    <lineage>
        <taxon>Bacteria</taxon>
        <taxon>Candidatus Vogeliibacteriota</taxon>
    </lineage>
</organism>
<proteinExistence type="predicted"/>
<comment type="caution">
    <text evidence="1">The sequence shown here is derived from an EMBL/GenBank/DDBJ whole genome shotgun (WGS) entry which is preliminary data.</text>
</comment>
<name>A0A1G2QKA4_9BACT</name>
<gene>
    <name evidence="1" type="ORF">A2569_02840</name>
</gene>
<dbReference type="STRING" id="1802440.A2569_02840"/>
<dbReference type="EMBL" id="MHTL01000007">
    <property type="protein sequence ID" value="OHA60888.1"/>
    <property type="molecule type" value="Genomic_DNA"/>
</dbReference>
<accession>A0A1G2QKA4</accession>
<dbReference type="AlphaFoldDB" id="A0A1G2QKA4"/>
<dbReference type="Proteomes" id="UP000177090">
    <property type="component" value="Unassembled WGS sequence"/>
</dbReference>
<reference evidence="1 2" key="1">
    <citation type="journal article" date="2016" name="Nat. Commun.">
        <title>Thousands of microbial genomes shed light on interconnected biogeochemical processes in an aquifer system.</title>
        <authorList>
            <person name="Anantharaman K."/>
            <person name="Brown C.T."/>
            <person name="Hug L.A."/>
            <person name="Sharon I."/>
            <person name="Castelle C.J."/>
            <person name="Probst A.J."/>
            <person name="Thomas B.C."/>
            <person name="Singh A."/>
            <person name="Wilkins M.J."/>
            <person name="Karaoz U."/>
            <person name="Brodie E.L."/>
            <person name="Williams K.H."/>
            <person name="Hubbard S.S."/>
            <person name="Banfield J.F."/>
        </authorList>
    </citation>
    <scope>NUCLEOTIDE SEQUENCE [LARGE SCALE GENOMIC DNA]</scope>
</reference>
<sequence>MCTGRRKKFIVTGVIALGLLVYSHPIYISSFRTLGQEGYFQFEEGIHTVYTFWTPVPRFSILISLRPHGWFSLPRILFGDALSPEVYGTWYWGWDDHLYIHVLPPQTSPRPIEIGRGFLSS</sequence>
<evidence type="ECO:0000313" key="2">
    <source>
        <dbReference type="Proteomes" id="UP000177090"/>
    </source>
</evidence>
<protein>
    <submittedName>
        <fullName evidence="1">Uncharacterized protein</fullName>
    </submittedName>
</protein>